<accession>A0ABR2L8G1</accession>
<dbReference type="Pfam" id="PF00023">
    <property type="entry name" value="Ank"/>
    <property type="match status" value="1"/>
</dbReference>
<dbReference type="EMBL" id="JAPFFF010000001">
    <property type="protein sequence ID" value="KAK8899027.1"/>
    <property type="molecule type" value="Genomic_DNA"/>
</dbReference>
<dbReference type="Gene3D" id="1.25.40.20">
    <property type="entry name" value="Ankyrin repeat-containing domain"/>
    <property type="match status" value="1"/>
</dbReference>
<gene>
    <name evidence="1" type="ORF">M9Y10_001324</name>
</gene>
<dbReference type="Proteomes" id="UP001470230">
    <property type="component" value="Unassembled WGS sequence"/>
</dbReference>
<evidence type="ECO:0000313" key="2">
    <source>
        <dbReference type="Proteomes" id="UP001470230"/>
    </source>
</evidence>
<evidence type="ECO:0000313" key="1">
    <source>
        <dbReference type="EMBL" id="KAK8899027.1"/>
    </source>
</evidence>
<dbReference type="SUPFAM" id="SSF48403">
    <property type="entry name" value="Ankyrin repeat"/>
    <property type="match status" value="1"/>
</dbReference>
<dbReference type="InterPro" id="IPR036770">
    <property type="entry name" value="Ankyrin_rpt-contain_sf"/>
</dbReference>
<proteinExistence type="predicted"/>
<name>A0ABR2L8G1_9EUKA</name>
<evidence type="ECO:0008006" key="3">
    <source>
        <dbReference type="Google" id="ProtNLM"/>
    </source>
</evidence>
<reference evidence="1 2" key="1">
    <citation type="submission" date="2024-04" db="EMBL/GenBank/DDBJ databases">
        <title>Tritrichomonas musculus Genome.</title>
        <authorList>
            <person name="Alves-Ferreira E."/>
            <person name="Grigg M."/>
            <person name="Lorenzi H."/>
            <person name="Galac M."/>
        </authorList>
    </citation>
    <scope>NUCLEOTIDE SEQUENCE [LARGE SCALE GENOMIC DNA]</scope>
    <source>
        <strain evidence="1 2">EAF2021</strain>
    </source>
</reference>
<keyword evidence="2" id="KW-1185">Reference proteome</keyword>
<sequence length="217" mass="24622">MPGEMSLSMRAVFAHNPRSLEVLYSGKDDILYTSCDSTGVHSLISVICDFDSSYSFKPMLLRILADAKKYDLSVELPVQEGINTRGICHSACKYCDKEVAREILSWKGVMLHRVDEDGETGPCKLAEISKANKQREAVDILAILLECGYDVNYRFNDESPTLLERFMTAVNKNYDAIKYLIDHGADLNVKHSRKDMKLLEFAKQSKDRKLKMLLKTD</sequence>
<protein>
    <recommendedName>
        <fullName evidence="3">Ankyrin repeat protein</fullName>
    </recommendedName>
</protein>
<organism evidence="1 2">
    <name type="scientific">Tritrichomonas musculus</name>
    <dbReference type="NCBI Taxonomy" id="1915356"/>
    <lineage>
        <taxon>Eukaryota</taxon>
        <taxon>Metamonada</taxon>
        <taxon>Parabasalia</taxon>
        <taxon>Tritrichomonadida</taxon>
        <taxon>Tritrichomonadidae</taxon>
        <taxon>Tritrichomonas</taxon>
    </lineage>
</organism>
<dbReference type="InterPro" id="IPR002110">
    <property type="entry name" value="Ankyrin_rpt"/>
</dbReference>
<comment type="caution">
    <text evidence="1">The sequence shown here is derived from an EMBL/GenBank/DDBJ whole genome shotgun (WGS) entry which is preliminary data.</text>
</comment>